<evidence type="ECO:0000313" key="1">
    <source>
        <dbReference type="EMBL" id="SEQ08558.1"/>
    </source>
</evidence>
<proteinExistence type="predicted"/>
<accession>A0A1H9D6Y8</accession>
<organism evidence="1 2">
    <name type="scientific">Treponema bryantii</name>
    <dbReference type="NCBI Taxonomy" id="163"/>
    <lineage>
        <taxon>Bacteria</taxon>
        <taxon>Pseudomonadati</taxon>
        <taxon>Spirochaetota</taxon>
        <taxon>Spirochaetia</taxon>
        <taxon>Spirochaetales</taxon>
        <taxon>Treponemataceae</taxon>
        <taxon>Treponema</taxon>
    </lineage>
</organism>
<dbReference type="Proteomes" id="UP000182360">
    <property type="component" value="Unassembled WGS sequence"/>
</dbReference>
<dbReference type="OrthoDB" id="9771212at2"/>
<sequence>MILTTGQRTDIPAFFPEWLANRIKEGFVLVRNPYFPNFASQS</sequence>
<evidence type="ECO:0008006" key="3">
    <source>
        <dbReference type="Google" id="ProtNLM"/>
    </source>
</evidence>
<protein>
    <recommendedName>
        <fullName evidence="3">DUF1848 family protein</fullName>
    </recommendedName>
</protein>
<dbReference type="EMBL" id="FOFU01000002">
    <property type="protein sequence ID" value="SEQ08558.1"/>
    <property type="molecule type" value="Genomic_DNA"/>
</dbReference>
<reference evidence="1 2" key="1">
    <citation type="submission" date="2016-10" db="EMBL/GenBank/DDBJ databases">
        <authorList>
            <person name="de Groot N.N."/>
        </authorList>
    </citation>
    <scope>NUCLEOTIDE SEQUENCE [LARGE SCALE GENOMIC DNA]</scope>
    <source>
        <strain evidence="1 2">B25</strain>
    </source>
</reference>
<dbReference type="AlphaFoldDB" id="A0A1H9D6Y8"/>
<dbReference type="InterPro" id="IPR014998">
    <property type="entry name" value="DUF1848"/>
</dbReference>
<gene>
    <name evidence="1" type="ORF">SAMN04487977_102439</name>
</gene>
<evidence type="ECO:0000313" key="2">
    <source>
        <dbReference type="Proteomes" id="UP000182360"/>
    </source>
</evidence>
<dbReference type="RefSeq" id="WP_083379707.1">
    <property type="nucleotide sequence ID" value="NZ_FOFU01000002.1"/>
</dbReference>
<dbReference type="Pfam" id="PF08902">
    <property type="entry name" value="DUF1848"/>
    <property type="match status" value="1"/>
</dbReference>
<name>A0A1H9D6Y8_9SPIR</name>
<keyword evidence="2" id="KW-1185">Reference proteome</keyword>